<dbReference type="InterPro" id="IPR013320">
    <property type="entry name" value="ConA-like_dom_sf"/>
</dbReference>
<dbReference type="Gene3D" id="2.60.120.200">
    <property type="match status" value="1"/>
</dbReference>
<dbReference type="EMBL" id="BARS01039751">
    <property type="protein sequence ID" value="GAG22518.1"/>
    <property type="molecule type" value="Genomic_DNA"/>
</dbReference>
<protein>
    <recommendedName>
        <fullName evidence="2">LamG-like jellyroll fold domain-containing protein</fullName>
    </recommendedName>
</protein>
<comment type="caution">
    <text evidence="1">The sequence shown here is derived from an EMBL/GenBank/DDBJ whole genome shotgun (WGS) entry which is preliminary data.</text>
</comment>
<accession>X0WD87</accession>
<dbReference type="SUPFAM" id="SSF49899">
    <property type="entry name" value="Concanavalin A-like lectins/glucanases"/>
    <property type="match status" value="1"/>
</dbReference>
<proteinExistence type="predicted"/>
<gene>
    <name evidence="1" type="ORF">S01H1_60681</name>
</gene>
<name>X0WD87_9ZZZZ</name>
<dbReference type="AlphaFoldDB" id="X0WD87"/>
<reference evidence="1" key="1">
    <citation type="journal article" date="2014" name="Front. Microbiol.">
        <title>High frequency of phylogenetically diverse reductive dehalogenase-homologous genes in deep subseafloor sedimentary metagenomes.</title>
        <authorList>
            <person name="Kawai M."/>
            <person name="Futagami T."/>
            <person name="Toyoda A."/>
            <person name="Takaki Y."/>
            <person name="Nishi S."/>
            <person name="Hori S."/>
            <person name="Arai W."/>
            <person name="Tsubouchi T."/>
            <person name="Morono Y."/>
            <person name="Uchiyama I."/>
            <person name="Ito T."/>
            <person name="Fujiyama A."/>
            <person name="Inagaki F."/>
            <person name="Takami H."/>
        </authorList>
    </citation>
    <scope>NUCLEOTIDE SEQUENCE</scope>
    <source>
        <strain evidence="1">Expedition CK06-06</strain>
    </source>
</reference>
<organism evidence="1">
    <name type="scientific">marine sediment metagenome</name>
    <dbReference type="NCBI Taxonomy" id="412755"/>
    <lineage>
        <taxon>unclassified sequences</taxon>
        <taxon>metagenomes</taxon>
        <taxon>ecological metagenomes</taxon>
    </lineage>
</organism>
<sequence length="82" mass="8591">RRAFATVESEFDGRIADVRIYNRALAAPEILELASGKLGAVPNGLVAYWLPFGQLIDAAGSDTPVNHGTADSGDGPPVYGSF</sequence>
<evidence type="ECO:0000313" key="1">
    <source>
        <dbReference type="EMBL" id="GAG22518.1"/>
    </source>
</evidence>
<evidence type="ECO:0008006" key="2">
    <source>
        <dbReference type="Google" id="ProtNLM"/>
    </source>
</evidence>
<feature type="non-terminal residue" evidence="1">
    <location>
        <position position="1"/>
    </location>
</feature>